<evidence type="ECO:0000256" key="6">
    <source>
        <dbReference type="ARBA" id="ARBA00023146"/>
    </source>
</evidence>
<keyword evidence="6" id="KW-0030">Aminoacyl-tRNA synthetase</keyword>
<name>A0A0G0QSR2_9BACT</name>
<dbReference type="GO" id="GO:0005829">
    <property type="term" value="C:cytosol"/>
    <property type="evidence" value="ECO:0007669"/>
    <property type="project" value="TreeGrafter"/>
</dbReference>
<dbReference type="GO" id="GO:0004832">
    <property type="term" value="F:valine-tRNA ligase activity"/>
    <property type="evidence" value="ECO:0007669"/>
    <property type="project" value="UniProtKB-EC"/>
</dbReference>
<keyword evidence="5" id="KW-0648">Protein biosynthesis</keyword>
<dbReference type="SUPFAM" id="SSF47323">
    <property type="entry name" value="Anticodon-binding domain of a subclass of class I aminoacyl-tRNA synthetases"/>
    <property type="match status" value="1"/>
</dbReference>
<dbReference type="InterPro" id="IPR002303">
    <property type="entry name" value="Valyl-tRNA_ligase"/>
</dbReference>
<dbReference type="EMBL" id="LBWQ01000017">
    <property type="protein sequence ID" value="KKR13415.1"/>
    <property type="molecule type" value="Genomic_DNA"/>
</dbReference>
<comment type="catalytic activity">
    <reaction evidence="8">
        <text>tRNA(Val) + L-valine + ATP = L-valyl-tRNA(Val) + AMP + diphosphate</text>
        <dbReference type="Rhea" id="RHEA:10704"/>
        <dbReference type="Rhea" id="RHEA-COMP:9672"/>
        <dbReference type="Rhea" id="RHEA-COMP:9708"/>
        <dbReference type="ChEBI" id="CHEBI:30616"/>
        <dbReference type="ChEBI" id="CHEBI:33019"/>
        <dbReference type="ChEBI" id="CHEBI:57762"/>
        <dbReference type="ChEBI" id="CHEBI:78442"/>
        <dbReference type="ChEBI" id="CHEBI:78537"/>
        <dbReference type="ChEBI" id="CHEBI:456215"/>
        <dbReference type="EC" id="6.1.1.9"/>
    </reaction>
</comment>
<evidence type="ECO:0000256" key="3">
    <source>
        <dbReference type="ARBA" id="ARBA00022741"/>
    </source>
</evidence>
<evidence type="ECO:0000256" key="2">
    <source>
        <dbReference type="ARBA" id="ARBA00022598"/>
    </source>
</evidence>
<feature type="domain" description="Methionyl/Valyl/Leucyl/Isoleucyl-tRNA synthetase anticodon-binding" evidence="9">
    <location>
        <begin position="1"/>
        <end position="84"/>
    </location>
</feature>
<evidence type="ECO:0000256" key="1">
    <source>
        <dbReference type="ARBA" id="ARBA00013169"/>
    </source>
</evidence>
<evidence type="ECO:0000256" key="8">
    <source>
        <dbReference type="ARBA" id="ARBA00047552"/>
    </source>
</evidence>
<evidence type="ECO:0000256" key="4">
    <source>
        <dbReference type="ARBA" id="ARBA00022840"/>
    </source>
</evidence>
<keyword evidence="4" id="KW-0067">ATP-binding</keyword>
<evidence type="ECO:0000313" key="11">
    <source>
        <dbReference type="Proteomes" id="UP000034690"/>
    </source>
</evidence>
<dbReference type="Pfam" id="PF08264">
    <property type="entry name" value="Anticodon_1"/>
    <property type="match status" value="1"/>
</dbReference>
<evidence type="ECO:0000256" key="7">
    <source>
        <dbReference type="ARBA" id="ARBA00029936"/>
    </source>
</evidence>
<dbReference type="AlphaFoldDB" id="A0A0G0QSR2"/>
<keyword evidence="3" id="KW-0547">Nucleotide-binding</keyword>
<feature type="non-terminal residue" evidence="10">
    <location>
        <position position="1"/>
    </location>
</feature>
<dbReference type="PANTHER" id="PTHR11946:SF93">
    <property type="entry name" value="VALINE--TRNA LIGASE, CHLOROPLASTIC_MITOCHONDRIAL 2"/>
    <property type="match status" value="1"/>
</dbReference>
<accession>A0A0G0QSR2</accession>
<keyword evidence="2 10" id="KW-0436">Ligase</keyword>
<comment type="caution">
    <text evidence="10">The sequence shown here is derived from an EMBL/GenBank/DDBJ whole genome shotgun (WGS) entry which is preliminary data.</text>
</comment>
<dbReference type="InterPro" id="IPR009080">
    <property type="entry name" value="tRNAsynth_Ia_anticodon-bd"/>
</dbReference>
<gene>
    <name evidence="10" type="ORF">UT40_C0017G0001</name>
</gene>
<proteinExistence type="predicted"/>
<organism evidence="10 11">
    <name type="scientific">Candidatus Woesebacteria bacterium GW2011_GWA1_39_21b</name>
    <dbReference type="NCBI Taxonomy" id="1618551"/>
    <lineage>
        <taxon>Bacteria</taxon>
        <taxon>Candidatus Woeseibacteriota</taxon>
    </lineage>
</organism>
<dbReference type="InterPro" id="IPR013155">
    <property type="entry name" value="M/V/L/I-tRNA-synth_anticd-bd"/>
</dbReference>
<evidence type="ECO:0000256" key="5">
    <source>
        <dbReference type="ARBA" id="ARBA00022917"/>
    </source>
</evidence>
<dbReference type="EC" id="6.1.1.9" evidence="1"/>
<evidence type="ECO:0000313" key="10">
    <source>
        <dbReference type="EMBL" id="KKR13415.1"/>
    </source>
</evidence>
<dbReference type="GO" id="GO:0005524">
    <property type="term" value="F:ATP binding"/>
    <property type="evidence" value="ECO:0007669"/>
    <property type="project" value="UniProtKB-KW"/>
</dbReference>
<evidence type="ECO:0000259" key="9">
    <source>
        <dbReference type="Pfam" id="PF08264"/>
    </source>
</evidence>
<reference evidence="10 11" key="1">
    <citation type="journal article" date="2015" name="Nature">
        <title>rRNA introns, odd ribosomes, and small enigmatic genomes across a large radiation of phyla.</title>
        <authorList>
            <person name="Brown C.T."/>
            <person name="Hug L.A."/>
            <person name="Thomas B.C."/>
            <person name="Sharon I."/>
            <person name="Castelle C.J."/>
            <person name="Singh A."/>
            <person name="Wilkins M.J."/>
            <person name="Williams K.H."/>
            <person name="Banfield J.F."/>
        </authorList>
    </citation>
    <scope>NUCLEOTIDE SEQUENCE [LARGE SCALE GENOMIC DNA]</scope>
</reference>
<sequence length="86" mass="10372">KYRFADAADSIYHFMWDELASKYLENTKDRVDKEVTLSVFRYVYFNSLKLLHPFMPFVTEAIWQELKDLRKYPDQLLITSSWPTSL</sequence>
<dbReference type="PATRIC" id="fig|1618551.3.peg.736"/>
<dbReference type="Gene3D" id="1.10.730.10">
    <property type="entry name" value="Isoleucyl-tRNA Synthetase, Domain 1"/>
    <property type="match status" value="1"/>
</dbReference>
<dbReference type="GO" id="GO:0006438">
    <property type="term" value="P:valyl-tRNA aminoacylation"/>
    <property type="evidence" value="ECO:0007669"/>
    <property type="project" value="InterPro"/>
</dbReference>
<dbReference type="PANTHER" id="PTHR11946">
    <property type="entry name" value="VALYL-TRNA SYNTHETASES"/>
    <property type="match status" value="1"/>
</dbReference>
<protein>
    <recommendedName>
        <fullName evidence="1">valine--tRNA ligase</fullName>
        <ecNumber evidence="1">6.1.1.9</ecNumber>
    </recommendedName>
    <alternativeName>
        <fullName evidence="7">Valyl-tRNA synthetase</fullName>
    </alternativeName>
</protein>
<dbReference type="Proteomes" id="UP000034690">
    <property type="component" value="Unassembled WGS sequence"/>
</dbReference>